<reference evidence="2 3" key="1">
    <citation type="submission" date="2021-03" db="EMBL/GenBank/DDBJ databases">
        <title>Genome Sequence of Bradyrhizobium vignae strain ISRA400.</title>
        <authorList>
            <person name="Tisa L.S."/>
            <person name="Svistoonoff S."/>
            <person name="Hocher V."/>
            <person name="Fall S."/>
            <person name="Zaiya A."/>
            <person name="Naing D."/>
            <person name="Niang N."/>
            <person name="Diouf A."/>
            <person name="Dasylva M.C."/>
            <person name="Toure O."/>
            <person name="Gueye M."/>
            <person name="Gully D."/>
            <person name="Tisseyre P."/>
            <person name="Simpson S."/>
            <person name="Morris K."/>
            <person name="Thomas W.K."/>
        </authorList>
    </citation>
    <scope>NUCLEOTIDE SEQUENCE [LARGE SCALE GENOMIC DNA]</scope>
    <source>
        <strain evidence="2 3">ISRA400</strain>
    </source>
</reference>
<organism evidence="2 3">
    <name type="scientific">Bradyrhizobium vignae</name>
    <dbReference type="NCBI Taxonomy" id="1549949"/>
    <lineage>
        <taxon>Bacteria</taxon>
        <taxon>Pseudomonadati</taxon>
        <taxon>Pseudomonadota</taxon>
        <taxon>Alphaproteobacteria</taxon>
        <taxon>Hyphomicrobiales</taxon>
        <taxon>Nitrobacteraceae</taxon>
        <taxon>Bradyrhizobium</taxon>
    </lineage>
</organism>
<sequence length="108" mass="11310">MSIRNTLFAAAFGIASLTAAHAEGLRPIEAKSINLGGISGVAYYTVERDGFRVVATLAQGETGTPFRVVSLLTPGQRLLLSTPQPAGVIEISREGDSVLVRKPNTASN</sequence>
<feature type="signal peptide" evidence="1">
    <location>
        <begin position="1"/>
        <end position="22"/>
    </location>
</feature>
<keyword evidence="1" id="KW-0732">Signal</keyword>
<gene>
    <name evidence="2" type="ORF">JWS04_11815</name>
</gene>
<proteinExistence type="predicted"/>
<comment type="caution">
    <text evidence="2">The sequence shown here is derived from an EMBL/GenBank/DDBJ whole genome shotgun (WGS) entry which is preliminary data.</text>
</comment>
<dbReference type="Proteomes" id="UP000669317">
    <property type="component" value="Unassembled WGS sequence"/>
</dbReference>
<evidence type="ECO:0000256" key="1">
    <source>
        <dbReference type="SAM" id="SignalP"/>
    </source>
</evidence>
<feature type="chain" id="PRO_5047093927" evidence="1">
    <location>
        <begin position="23"/>
        <end position="108"/>
    </location>
</feature>
<evidence type="ECO:0000313" key="2">
    <source>
        <dbReference type="EMBL" id="MBP0111757.1"/>
    </source>
</evidence>
<protein>
    <submittedName>
        <fullName evidence="2">Uncharacterized protein</fullName>
    </submittedName>
</protein>
<name>A0ABS3ZUB9_9BRAD</name>
<dbReference type="EMBL" id="JAGIKT010000022">
    <property type="protein sequence ID" value="MBP0111757.1"/>
    <property type="molecule type" value="Genomic_DNA"/>
</dbReference>
<evidence type="ECO:0000313" key="3">
    <source>
        <dbReference type="Proteomes" id="UP000669317"/>
    </source>
</evidence>
<accession>A0ABS3ZUB9</accession>
<keyword evidence="3" id="KW-1185">Reference proteome</keyword>